<evidence type="ECO:0000256" key="2">
    <source>
        <dbReference type="ARBA" id="ARBA00022801"/>
    </source>
</evidence>
<dbReference type="InterPro" id="IPR002921">
    <property type="entry name" value="Fungal_lipase-type"/>
</dbReference>
<dbReference type="Proteomes" id="UP001556367">
    <property type="component" value="Unassembled WGS sequence"/>
</dbReference>
<feature type="domain" description="Fungal lipase-type" evidence="4">
    <location>
        <begin position="90"/>
        <end position="227"/>
    </location>
</feature>
<evidence type="ECO:0000313" key="5">
    <source>
        <dbReference type="EMBL" id="KAL0958316.1"/>
    </source>
</evidence>
<evidence type="ECO:0000313" key="6">
    <source>
        <dbReference type="Proteomes" id="UP001556367"/>
    </source>
</evidence>
<dbReference type="InterPro" id="IPR029058">
    <property type="entry name" value="AB_hydrolase_fold"/>
</dbReference>
<dbReference type="Pfam" id="PF01764">
    <property type="entry name" value="Lipase_3"/>
    <property type="match status" value="1"/>
</dbReference>
<accession>A0ABR3JT43</accession>
<reference evidence="6" key="1">
    <citation type="submission" date="2024-06" db="EMBL/GenBank/DDBJ databases">
        <title>Multi-omics analyses provide insights into the biosynthesis of the anticancer antibiotic pleurotin in Hohenbuehelia grisea.</title>
        <authorList>
            <person name="Weaver J.A."/>
            <person name="Alberti F."/>
        </authorList>
    </citation>
    <scope>NUCLEOTIDE SEQUENCE [LARGE SCALE GENOMIC DNA]</scope>
    <source>
        <strain evidence="6">T-177</strain>
    </source>
</reference>
<name>A0ABR3JT43_9AGAR</name>
<proteinExistence type="predicted"/>
<dbReference type="Gene3D" id="3.40.50.1820">
    <property type="entry name" value="alpha/beta hydrolase"/>
    <property type="match status" value="1"/>
</dbReference>
<evidence type="ECO:0000256" key="3">
    <source>
        <dbReference type="SAM" id="SignalP"/>
    </source>
</evidence>
<protein>
    <recommendedName>
        <fullName evidence="4">Fungal lipase-type domain-containing protein</fullName>
    </recommendedName>
</protein>
<keyword evidence="6" id="KW-1185">Reference proteome</keyword>
<evidence type="ECO:0000256" key="1">
    <source>
        <dbReference type="ARBA" id="ARBA00022729"/>
    </source>
</evidence>
<keyword evidence="2" id="KW-0378">Hydrolase</keyword>
<evidence type="ECO:0000259" key="4">
    <source>
        <dbReference type="Pfam" id="PF01764"/>
    </source>
</evidence>
<feature type="signal peptide" evidence="3">
    <location>
        <begin position="1"/>
        <end position="21"/>
    </location>
</feature>
<dbReference type="PANTHER" id="PTHR46640:SF1">
    <property type="entry name" value="FUNGAL LIPASE-LIKE DOMAIN-CONTAINING PROTEIN-RELATED"/>
    <property type="match status" value="1"/>
</dbReference>
<dbReference type="InterPro" id="IPR051299">
    <property type="entry name" value="AB_hydrolase_lip/est"/>
</dbReference>
<dbReference type="SUPFAM" id="SSF53474">
    <property type="entry name" value="alpha/beta-Hydrolases"/>
    <property type="match status" value="1"/>
</dbReference>
<comment type="caution">
    <text evidence="5">The sequence shown here is derived from an EMBL/GenBank/DDBJ whole genome shotgun (WGS) entry which is preliminary data.</text>
</comment>
<dbReference type="CDD" id="cd00519">
    <property type="entry name" value="Lipase_3"/>
    <property type="match status" value="1"/>
</dbReference>
<keyword evidence="1 3" id="KW-0732">Signal</keyword>
<organism evidence="5 6">
    <name type="scientific">Hohenbuehelia grisea</name>
    <dbReference type="NCBI Taxonomy" id="104357"/>
    <lineage>
        <taxon>Eukaryota</taxon>
        <taxon>Fungi</taxon>
        <taxon>Dikarya</taxon>
        <taxon>Basidiomycota</taxon>
        <taxon>Agaricomycotina</taxon>
        <taxon>Agaricomycetes</taxon>
        <taxon>Agaricomycetidae</taxon>
        <taxon>Agaricales</taxon>
        <taxon>Pleurotineae</taxon>
        <taxon>Pleurotaceae</taxon>
        <taxon>Hohenbuehelia</taxon>
    </lineage>
</organism>
<feature type="chain" id="PRO_5047483220" description="Fungal lipase-type domain-containing protein" evidence="3">
    <location>
        <begin position="22"/>
        <end position="290"/>
    </location>
</feature>
<gene>
    <name evidence="5" type="ORF">HGRIS_000461</name>
</gene>
<dbReference type="PANTHER" id="PTHR46640">
    <property type="entry name" value="TRIACYLGLYCEROL LIPASE, PUTATIVE (AFU_ORTHOLOGUE AFUA_6G06510)-RELATED"/>
    <property type="match status" value="1"/>
</dbReference>
<sequence length="290" mass="31754">MQLHLLRIALAAFAFFLGVLAAPAPEPRATTGISQEVFDELKFYYQYASSSFSDKCAKPNGNVFVKRINNAITDTQGFIARDDDRKEIIVALRGSGSLIDGLVDIAFVPVPLISRGINPPLFSFIHAGFLTAYNSVADVIINTVKDELVVHPDYTLVTSGHSLGGALASIAGLSLQQNFHNNTVRMYTYGQPRTFNSVAAFFVNSKFGNRAHRSVHVNDVIPHIVPQGILDFRHHGIEYWQFVEPAVPANFKSCNADGEDPNCSKTVRSIGGPSAHEMYFDIQSGTIFCS</sequence>
<dbReference type="EMBL" id="JASNQZ010000004">
    <property type="protein sequence ID" value="KAL0958316.1"/>
    <property type="molecule type" value="Genomic_DNA"/>
</dbReference>